<dbReference type="GO" id="GO:0005737">
    <property type="term" value="C:cytoplasm"/>
    <property type="evidence" value="ECO:0007669"/>
    <property type="project" value="UniProtKB-SubCell"/>
</dbReference>
<dbReference type="GO" id="GO:0016151">
    <property type="term" value="F:nickel cation binding"/>
    <property type="evidence" value="ECO:0007669"/>
    <property type="project" value="UniProtKB-UniRule"/>
</dbReference>
<dbReference type="EMBL" id="CP157484">
    <property type="protein sequence ID" value="XBO39111.1"/>
    <property type="molecule type" value="Genomic_DNA"/>
</dbReference>
<accession>A0AAU7JG07</accession>
<evidence type="ECO:0000256" key="2">
    <source>
        <dbReference type="ARBA" id="ARBA00023186"/>
    </source>
</evidence>
<keyword evidence="2 3" id="KW-0143">Chaperone</keyword>
<reference evidence="4" key="1">
    <citation type="submission" date="2024-05" db="EMBL/GenBank/DDBJ databases">
        <authorList>
            <person name="Kim S."/>
            <person name="Heo J."/>
            <person name="Choi H."/>
            <person name="Choi Y."/>
            <person name="Kwon S.-W."/>
            <person name="Kim Y."/>
        </authorList>
    </citation>
    <scope>NUCLEOTIDE SEQUENCE</scope>
    <source>
        <strain evidence="4">KACC 23698</strain>
    </source>
</reference>
<dbReference type="Pfam" id="PF01774">
    <property type="entry name" value="UreD"/>
    <property type="match status" value="1"/>
</dbReference>
<comment type="function">
    <text evidence="3">Required for maturation of urease via the functional incorporation of the urease nickel metallocenter.</text>
</comment>
<comment type="subcellular location">
    <subcellularLocation>
        <location evidence="3">Cytoplasm</location>
    </subcellularLocation>
</comment>
<evidence type="ECO:0000256" key="1">
    <source>
        <dbReference type="ARBA" id="ARBA00007177"/>
    </source>
</evidence>
<keyword evidence="3" id="KW-0963">Cytoplasm</keyword>
<dbReference type="PANTHER" id="PTHR33643:SF1">
    <property type="entry name" value="UREASE ACCESSORY PROTEIN D"/>
    <property type="match status" value="1"/>
</dbReference>
<dbReference type="AlphaFoldDB" id="A0AAU7JG07"/>
<sequence length="282" mass="29825">MLRDPEFEATGARPAALPAYVRASGVIQARFAPTGRGTRVMALREAGGYRLKFPKAAACEAVMINTGGGMTGGDRLDVSLTLDARGEAVLTTQSAEKIYRSDGAAAEIAVAIDIADGARLSWLPQESILFSGSRLRRRLKVDMAETASLTLAETVVFGRVASGETLGEGLFEDRWEVRRGGRLVFADAVRLDGSLADTLGRPALGGGARAVATVLHLAPNAESRIEEARTALDGAKSDCGASAWNGMLCLRFAAESPAVLRADMAAFLSRFQSGPLPRVWQC</sequence>
<comment type="similarity">
    <text evidence="1 3">Belongs to the UreD family.</text>
</comment>
<organism evidence="4">
    <name type="scientific">Alsobacter sp. KACC 23698</name>
    <dbReference type="NCBI Taxonomy" id="3149229"/>
    <lineage>
        <taxon>Bacteria</taxon>
        <taxon>Pseudomonadati</taxon>
        <taxon>Pseudomonadota</taxon>
        <taxon>Alphaproteobacteria</taxon>
        <taxon>Hyphomicrobiales</taxon>
        <taxon>Alsobacteraceae</taxon>
        <taxon>Alsobacter</taxon>
    </lineage>
</organism>
<proteinExistence type="inferred from homology"/>
<dbReference type="HAMAP" id="MF_01384">
    <property type="entry name" value="UreD"/>
    <property type="match status" value="1"/>
</dbReference>
<protein>
    <recommendedName>
        <fullName evidence="3">Urease accessory protein UreD</fullName>
    </recommendedName>
</protein>
<keyword evidence="3" id="KW-0996">Nickel insertion</keyword>
<name>A0AAU7JG07_9HYPH</name>
<evidence type="ECO:0000256" key="3">
    <source>
        <dbReference type="HAMAP-Rule" id="MF_01384"/>
    </source>
</evidence>
<dbReference type="PANTHER" id="PTHR33643">
    <property type="entry name" value="UREASE ACCESSORY PROTEIN D"/>
    <property type="match status" value="1"/>
</dbReference>
<dbReference type="InterPro" id="IPR002669">
    <property type="entry name" value="UreD"/>
</dbReference>
<dbReference type="RefSeq" id="WP_406855951.1">
    <property type="nucleotide sequence ID" value="NZ_CP157484.1"/>
</dbReference>
<gene>
    <name evidence="3" type="primary">ureD</name>
    <name evidence="4" type="ORF">ABEG18_26125</name>
</gene>
<comment type="subunit">
    <text evidence="3">UreD, UreF and UreG form a complex that acts as a GTP-hydrolysis-dependent molecular chaperone, activating the urease apoprotein by helping to assemble the nickel containing metallocenter of UreC. The UreE protein probably delivers the nickel.</text>
</comment>
<evidence type="ECO:0000313" key="4">
    <source>
        <dbReference type="EMBL" id="XBO39111.1"/>
    </source>
</evidence>